<dbReference type="Proteomes" id="UP000186914">
    <property type="component" value="Unassembled WGS sequence"/>
</dbReference>
<accession>A0A1N6Y5V0</accession>
<dbReference type="OrthoDB" id="198267at2157"/>
<feature type="compositionally biased region" description="Basic and acidic residues" evidence="1">
    <location>
        <begin position="1"/>
        <end position="16"/>
    </location>
</feature>
<feature type="region of interest" description="Disordered" evidence="1">
    <location>
        <begin position="1"/>
        <end position="28"/>
    </location>
</feature>
<proteinExistence type="predicted"/>
<dbReference type="EMBL" id="FTNO01000001">
    <property type="protein sequence ID" value="SIR09937.1"/>
    <property type="molecule type" value="Genomic_DNA"/>
</dbReference>
<organism evidence="2 3">
    <name type="scientific">Haladaptatus litoreus</name>
    <dbReference type="NCBI Taxonomy" id="553468"/>
    <lineage>
        <taxon>Archaea</taxon>
        <taxon>Methanobacteriati</taxon>
        <taxon>Methanobacteriota</taxon>
        <taxon>Stenosarchaea group</taxon>
        <taxon>Halobacteria</taxon>
        <taxon>Halobacteriales</taxon>
        <taxon>Haladaptataceae</taxon>
        <taxon>Haladaptatus</taxon>
    </lineage>
</organism>
<evidence type="ECO:0000256" key="1">
    <source>
        <dbReference type="SAM" id="MobiDB-lite"/>
    </source>
</evidence>
<name>A0A1N6Y5V0_9EURY</name>
<keyword evidence="3" id="KW-1185">Reference proteome</keyword>
<evidence type="ECO:0000313" key="3">
    <source>
        <dbReference type="Proteomes" id="UP000186914"/>
    </source>
</evidence>
<reference evidence="3" key="1">
    <citation type="submission" date="2017-01" db="EMBL/GenBank/DDBJ databases">
        <authorList>
            <person name="Varghese N."/>
            <person name="Submissions S."/>
        </authorList>
    </citation>
    <scope>NUCLEOTIDE SEQUENCE [LARGE SCALE GENOMIC DNA]</scope>
    <source>
        <strain evidence="3">CGMCC 1.7737</strain>
    </source>
</reference>
<dbReference type="AlphaFoldDB" id="A0A1N6Y5V0"/>
<gene>
    <name evidence="2" type="ORF">SAMN05421858_1414</name>
</gene>
<dbReference type="InterPro" id="IPR055755">
    <property type="entry name" value="DUF7331"/>
</dbReference>
<sequence>MSDRATEDGTLDRAETELPAPEEPMSSIEAYETEDGVVLYDAENPLGWVKSSSAVTLKKQV</sequence>
<protein>
    <submittedName>
        <fullName evidence="2">Uncharacterized protein</fullName>
    </submittedName>
</protein>
<evidence type="ECO:0000313" key="2">
    <source>
        <dbReference type="EMBL" id="SIR09937.1"/>
    </source>
</evidence>
<dbReference type="RefSeq" id="WP_076429167.1">
    <property type="nucleotide sequence ID" value="NZ_FTNO01000001.1"/>
</dbReference>
<dbReference type="Pfam" id="PF24018">
    <property type="entry name" value="DUF7331"/>
    <property type="match status" value="1"/>
</dbReference>